<dbReference type="EMBL" id="BMHQ01000002">
    <property type="protein sequence ID" value="GGE07554.1"/>
    <property type="molecule type" value="Genomic_DNA"/>
</dbReference>
<evidence type="ECO:0000256" key="1">
    <source>
        <dbReference type="ARBA" id="ARBA00022729"/>
    </source>
</evidence>
<dbReference type="PRINTS" id="PR01607">
    <property type="entry name" value="APYRASEFAMLY"/>
</dbReference>
<dbReference type="GO" id="GO:0046872">
    <property type="term" value="F:metal ion binding"/>
    <property type="evidence" value="ECO:0007669"/>
    <property type="project" value="InterPro"/>
</dbReference>
<comment type="caution">
    <text evidence="5">The sequence shown here is derived from an EMBL/GenBank/DDBJ whole genome shotgun (WGS) entry which is preliminary data.</text>
</comment>
<dbReference type="InterPro" id="IPR006179">
    <property type="entry name" value="5_nucleotidase/apyrase"/>
</dbReference>
<keyword evidence="1" id="KW-0732">Signal</keyword>
<gene>
    <name evidence="5" type="primary">yunD</name>
    <name evidence="5" type="ORF">GCM10011571_06020</name>
</gene>
<dbReference type="GO" id="GO:0008253">
    <property type="term" value="F:5'-nucleotidase activity"/>
    <property type="evidence" value="ECO:0007669"/>
    <property type="project" value="TreeGrafter"/>
</dbReference>
<keyword evidence="6" id="KW-1185">Reference proteome</keyword>
<evidence type="ECO:0000313" key="5">
    <source>
        <dbReference type="EMBL" id="GGE07554.1"/>
    </source>
</evidence>
<dbReference type="PANTHER" id="PTHR11575:SF23">
    <property type="entry name" value="5-NUCLEOTIDASE FAMILY PROTEIN"/>
    <property type="match status" value="1"/>
</dbReference>
<dbReference type="Gene3D" id="3.60.21.10">
    <property type="match status" value="1"/>
</dbReference>
<dbReference type="GO" id="GO:0009166">
    <property type="term" value="P:nucleotide catabolic process"/>
    <property type="evidence" value="ECO:0007669"/>
    <property type="project" value="InterPro"/>
</dbReference>
<accession>A0A8J2YD73</accession>
<name>A0A8J2YD73_9BACL</name>
<keyword evidence="2" id="KW-0378">Hydrolase</keyword>
<dbReference type="InterPro" id="IPR004843">
    <property type="entry name" value="Calcineurin-like_PHP"/>
</dbReference>
<dbReference type="RefSeq" id="WP_188646433.1">
    <property type="nucleotide sequence ID" value="NZ_BMHQ01000002.1"/>
</dbReference>
<dbReference type="GO" id="GO:0000166">
    <property type="term" value="F:nucleotide binding"/>
    <property type="evidence" value="ECO:0007669"/>
    <property type="project" value="UniProtKB-KW"/>
</dbReference>
<dbReference type="SUPFAM" id="SSF55816">
    <property type="entry name" value="5'-nucleotidase (syn. UDP-sugar hydrolase), C-terminal domain"/>
    <property type="match status" value="1"/>
</dbReference>
<evidence type="ECO:0000259" key="3">
    <source>
        <dbReference type="Pfam" id="PF00149"/>
    </source>
</evidence>
<evidence type="ECO:0000256" key="2">
    <source>
        <dbReference type="RuleBase" id="RU362119"/>
    </source>
</evidence>
<sequence length="479" mass="54210">MKSRKRVRILHTNDIHSHFEQMPRICTWVKRRQAEAEARGETSILADVGDHMDRVRKETEGTGGLANYGVLEATGYRLITLGNNELLTFSKEELNRLYRESPFSVLATNVEELEGSRPEWIRPWTIVDTDECRLGFLGVTIPFPEFYRLLGWHVKDPWDVLALEVPRLRKEVDVIVVLSHLGLPNDRRLAKEIPGIDVILGGHTHHLLKEPERIGDTLVAAAGKFGQYAGEVVLDWDAETRRIKKMEAGVFAMAAEVPDRGLEEQIARSRYQAELYLKQPISQLDQPLPIDWYHESPLGNFLADGLRAWVKADIALVNAGQLLDGLDAGPVSLGRLHEICPHPINPCRINLKGRQIRALLETSLQPEVQQMEIKGFGFRGKRLGMLNVAGMEVVYEPTGVAGQQVREVTIEGKVMEDEAVYSVASIDMFTFGIGYPEVQNGTDLRYFLPEFLRNVLAWHLGQPESVALAYRTRWRQWNG</sequence>
<dbReference type="Gene3D" id="3.90.780.10">
    <property type="entry name" value="5'-Nucleotidase, C-terminal domain"/>
    <property type="match status" value="1"/>
</dbReference>
<dbReference type="CDD" id="cd00845">
    <property type="entry name" value="MPP_UshA_N_like"/>
    <property type="match status" value="1"/>
</dbReference>
<dbReference type="InterPro" id="IPR036907">
    <property type="entry name" value="5'-Nucleotdase_C_sf"/>
</dbReference>
<dbReference type="PROSITE" id="PS00785">
    <property type="entry name" value="5_NUCLEOTIDASE_1"/>
    <property type="match status" value="1"/>
</dbReference>
<evidence type="ECO:0000259" key="4">
    <source>
        <dbReference type="Pfam" id="PF02872"/>
    </source>
</evidence>
<evidence type="ECO:0000313" key="6">
    <source>
        <dbReference type="Proteomes" id="UP000625210"/>
    </source>
</evidence>
<protein>
    <submittedName>
        <fullName evidence="5">Putative metallophosphoesterase YunD</fullName>
    </submittedName>
</protein>
<dbReference type="Proteomes" id="UP000625210">
    <property type="component" value="Unassembled WGS sequence"/>
</dbReference>
<feature type="domain" description="5'-Nucleotidase C-terminal" evidence="4">
    <location>
        <begin position="292"/>
        <end position="428"/>
    </location>
</feature>
<reference evidence="5" key="2">
    <citation type="submission" date="2020-09" db="EMBL/GenBank/DDBJ databases">
        <authorList>
            <person name="Sun Q."/>
            <person name="Zhou Y."/>
        </authorList>
    </citation>
    <scope>NUCLEOTIDE SEQUENCE</scope>
    <source>
        <strain evidence="5">CGMCC 1.15179</strain>
    </source>
</reference>
<organism evidence="5 6">
    <name type="scientific">Marinithermofilum abyssi</name>
    <dbReference type="NCBI Taxonomy" id="1571185"/>
    <lineage>
        <taxon>Bacteria</taxon>
        <taxon>Bacillati</taxon>
        <taxon>Bacillota</taxon>
        <taxon>Bacilli</taxon>
        <taxon>Bacillales</taxon>
        <taxon>Thermoactinomycetaceae</taxon>
        <taxon>Marinithermofilum</taxon>
    </lineage>
</organism>
<feature type="domain" description="Calcineurin-like phosphoesterase" evidence="3">
    <location>
        <begin position="8"/>
        <end position="206"/>
    </location>
</feature>
<dbReference type="Pfam" id="PF00149">
    <property type="entry name" value="Metallophos"/>
    <property type="match status" value="1"/>
</dbReference>
<dbReference type="PANTHER" id="PTHR11575">
    <property type="entry name" value="5'-NUCLEOTIDASE-RELATED"/>
    <property type="match status" value="1"/>
</dbReference>
<dbReference type="AlphaFoldDB" id="A0A8J2YD73"/>
<dbReference type="InterPro" id="IPR006146">
    <property type="entry name" value="5'-Nucleotdase_CS"/>
</dbReference>
<dbReference type="GO" id="GO:0008768">
    <property type="term" value="F:UDP-sugar diphosphatase activity"/>
    <property type="evidence" value="ECO:0007669"/>
    <property type="project" value="TreeGrafter"/>
</dbReference>
<dbReference type="Pfam" id="PF02872">
    <property type="entry name" value="5_nucleotid_C"/>
    <property type="match status" value="1"/>
</dbReference>
<comment type="similarity">
    <text evidence="2">Belongs to the 5'-nucleotidase family.</text>
</comment>
<dbReference type="GO" id="GO:0030288">
    <property type="term" value="C:outer membrane-bounded periplasmic space"/>
    <property type="evidence" value="ECO:0007669"/>
    <property type="project" value="TreeGrafter"/>
</dbReference>
<dbReference type="SUPFAM" id="SSF56300">
    <property type="entry name" value="Metallo-dependent phosphatases"/>
    <property type="match status" value="1"/>
</dbReference>
<dbReference type="InterPro" id="IPR029052">
    <property type="entry name" value="Metallo-depent_PP-like"/>
</dbReference>
<reference evidence="5" key="1">
    <citation type="journal article" date="2014" name="Int. J. Syst. Evol. Microbiol.">
        <title>Complete genome sequence of Corynebacterium casei LMG S-19264T (=DSM 44701T), isolated from a smear-ripened cheese.</title>
        <authorList>
            <consortium name="US DOE Joint Genome Institute (JGI-PGF)"/>
            <person name="Walter F."/>
            <person name="Albersmeier A."/>
            <person name="Kalinowski J."/>
            <person name="Ruckert C."/>
        </authorList>
    </citation>
    <scope>NUCLEOTIDE SEQUENCE</scope>
    <source>
        <strain evidence="5">CGMCC 1.15179</strain>
    </source>
</reference>
<proteinExistence type="inferred from homology"/>
<keyword evidence="2" id="KW-0547">Nucleotide-binding</keyword>
<dbReference type="InterPro" id="IPR008334">
    <property type="entry name" value="5'-Nucleotdase_C"/>
</dbReference>